<keyword evidence="2" id="KW-1003">Cell membrane</keyword>
<dbReference type="EMBL" id="VLJN01000034">
    <property type="protein sequence ID" value="TWG81801.1"/>
    <property type="molecule type" value="Genomic_DNA"/>
</dbReference>
<gene>
    <name evidence="8" type="ORF">L602_000400001200</name>
</gene>
<keyword evidence="5 6" id="KW-0472">Membrane</keyword>
<comment type="subcellular location">
    <subcellularLocation>
        <location evidence="1">Cell membrane</location>
        <topology evidence="1">Multi-pass membrane protein</topology>
    </subcellularLocation>
</comment>
<evidence type="ECO:0000256" key="1">
    <source>
        <dbReference type="ARBA" id="ARBA00004651"/>
    </source>
</evidence>
<feature type="transmembrane region" description="Helical" evidence="6">
    <location>
        <begin position="92"/>
        <end position="124"/>
    </location>
</feature>
<dbReference type="OrthoDB" id="597333at2"/>
<dbReference type="Proteomes" id="UP000318141">
    <property type="component" value="Unassembled WGS sequence"/>
</dbReference>
<evidence type="ECO:0000256" key="5">
    <source>
        <dbReference type="ARBA" id="ARBA00023136"/>
    </source>
</evidence>
<dbReference type="AlphaFoldDB" id="A0A562B9D7"/>
<dbReference type="PANTHER" id="PTHR35007">
    <property type="entry name" value="INTEGRAL MEMBRANE PROTEIN-RELATED"/>
    <property type="match status" value="1"/>
</dbReference>
<evidence type="ECO:0000256" key="4">
    <source>
        <dbReference type="ARBA" id="ARBA00022989"/>
    </source>
</evidence>
<protein>
    <submittedName>
        <fullName evidence="8">Tight adherence protein B</fullName>
    </submittedName>
</protein>
<evidence type="ECO:0000256" key="2">
    <source>
        <dbReference type="ARBA" id="ARBA00022475"/>
    </source>
</evidence>
<dbReference type="GO" id="GO:0005886">
    <property type="term" value="C:plasma membrane"/>
    <property type="evidence" value="ECO:0007669"/>
    <property type="project" value="UniProtKB-SubCell"/>
</dbReference>
<evidence type="ECO:0000259" key="7">
    <source>
        <dbReference type="Pfam" id="PF00482"/>
    </source>
</evidence>
<evidence type="ECO:0000256" key="3">
    <source>
        <dbReference type="ARBA" id="ARBA00022692"/>
    </source>
</evidence>
<reference evidence="8 9" key="1">
    <citation type="submission" date="2019-07" db="EMBL/GenBank/DDBJ databases">
        <title>Genome sequencing of lignin-degrading bacterial isolates.</title>
        <authorList>
            <person name="Gladden J."/>
        </authorList>
    </citation>
    <scope>NUCLEOTIDE SEQUENCE [LARGE SCALE GENOMIC DNA]</scope>
    <source>
        <strain evidence="8 9">J11</strain>
    </source>
</reference>
<sequence length="308" mass="33136">MSSATLALAALAVLLLAVAAMMLGRARACAGEEAARALVTARTDQVRARYRRPAEPDPVAPARNLRRHWSDLLRRAGLAPSRRTYARWGVPMLAACALAALAGGPPAGATAALLVLPGAGWLLWRRTVRLHRQMCAQLPGFLDGVVRLMTIGSAVPAAFQNAIHNTDAPLRDCLVQAVHLQRAGKELDQAVAQIARVYHFGELAMLASVLRLATRYGGRADIVMERTAAYMRDREQAQRELAALSAETRLSAWILGLLPIVVAGLMFALNAGYLLAMWRDPAGRTMLLCALGLELAGAVLLYRLARAV</sequence>
<keyword evidence="3 6" id="KW-0812">Transmembrane</keyword>
<feature type="transmembrane region" description="Helical" evidence="6">
    <location>
        <begin position="285"/>
        <end position="305"/>
    </location>
</feature>
<feature type="transmembrane region" description="Helical" evidence="6">
    <location>
        <begin position="250"/>
        <end position="273"/>
    </location>
</feature>
<accession>A0A562B9D7</accession>
<comment type="caution">
    <text evidence="8">The sequence shown here is derived from an EMBL/GenBank/DDBJ whole genome shotgun (WGS) entry which is preliminary data.</text>
</comment>
<dbReference type="Pfam" id="PF00482">
    <property type="entry name" value="T2SSF"/>
    <property type="match status" value="1"/>
</dbReference>
<keyword evidence="4 6" id="KW-1133">Transmembrane helix</keyword>
<evidence type="ECO:0000313" key="9">
    <source>
        <dbReference type="Proteomes" id="UP000318141"/>
    </source>
</evidence>
<evidence type="ECO:0000256" key="6">
    <source>
        <dbReference type="SAM" id="Phobius"/>
    </source>
</evidence>
<name>A0A562B9D7_9BURK</name>
<dbReference type="PANTHER" id="PTHR35007:SF1">
    <property type="entry name" value="PILUS ASSEMBLY PROTEIN"/>
    <property type="match status" value="1"/>
</dbReference>
<keyword evidence="9" id="KW-1185">Reference proteome</keyword>
<dbReference type="InterPro" id="IPR018076">
    <property type="entry name" value="T2SS_GspF_dom"/>
</dbReference>
<proteinExistence type="predicted"/>
<organism evidence="8 9">
    <name type="scientific">Cupriavidus gilardii J11</name>
    <dbReference type="NCBI Taxonomy" id="936133"/>
    <lineage>
        <taxon>Bacteria</taxon>
        <taxon>Pseudomonadati</taxon>
        <taxon>Pseudomonadota</taxon>
        <taxon>Betaproteobacteria</taxon>
        <taxon>Burkholderiales</taxon>
        <taxon>Burkholderiaceae</taxon>
        <taxon>Cupriavidus</taxon>
    </lineage>
</organism>
<evidence type="ECO:0000313" key="8">
    <source>
        <dbReference type="EMBL" id="TWG81801.1"/>
    </source>
</evidence>
<feature type="domain" description="Type II secretion system protein GspF" evidence="7">
    <location>
        <begin position="141"/>
        <end position="266"/>
    </location>
</feature>